<reference evidence="2 3" key="1">
    <citation type="submission" date="2015-09" db="EMBL/GenBank/DDBJ databases">
        <authorList>
            <consortium name="Pathogen Informatics"/>
        </authorList>
    </citation>
    <scope>NUCLEOTIDE SEQUENCE [LARGE SCALE GENOMIC DNA]</scope>
    <source>
        <strain evidence="2 3">2789STDY5608854</strain>
    </source>
</reference>
<proteinExistence type="predicted"/>
<protein>
    <submittedName>
        <fullName evidence="2">Uncharacterized protein</fullName>
    </submittedName>
</protein>
<keyword evidence="1" id="KW-0472">Membrane</keyword>
<evidence type="ECO:0000256" key="1">
    <source>
        <dbReference type="SAM" id="Phobius"/>
    </source>
</evidence>
<feature type="transmembrane region" description="Helical" evidence="1">
    <location>
        <begin position="26"/>
        <end position="43"/>
    </location>
</feature>
<name>A0A174JJM2_FLAPL</name>
<organism evidence="2 3">
    <name type="scientific">Flavonifractor plautii</name>
    <name type="common">Fusobacterium plautii</name>
    <dbReference type="NCBI Taxonomy" id="292800"/>
    <lineage>
        <taxon>Bacteria</taxon>
        <taxon>Bacillati</taxon>
        <taxon>Bacillota</taxon>
        <taxon>Clostridia</taxon>
        <taxon>Eubacteriales</taxon>
        <taxon>Oscillospiraceae</taxon>
        <taxon>Flavonifractor</taxon>
    </lineage>
</organism>
<evidence type="ECO:0000313" key="3">
    <source>
        <dbReference type="Proteomes" id="UP000095746"/>
    </source>
</evidence>
<dbReference type="Proteomes" id="UP000095746">
    <property type="component" value="Unassembled WGS sequence"/>
</dbReference>
<keyword evidence="1" id="KW-0812">Transmembrane</keyword>
<gene>
    <name evidence="2" type="ORF">ERS852411_02494</name>
</gene>
<sequence>MLAVLGSFVSFPAGWAGSVLSFLCSPVVLVVAAGVAGLCIRAARGGLRP</sequence>
<evidence type="ECO:0000313" key="2">
    <source>
        <dbReference type="EMBL" id="CUO98811.1"/>
    </source>
</evidence>
<keyword evidence="1" id="KW-1133">Transmembrane helix</keyword>
<accession>A0A174JJM2</accession>
<dbReference type="EMBL" id="CYZT01000225">
    <property type="protein sequence ID" value="CUO98811.1"/>
    <property type="molecule type" value="Genomic_DNA"/>
</dbReference>
<dbReference type="AlphaFoldDB" id="A0A174JJM2"/>